<proteinExistence type="predicted"/>
<dbReference type="AlphaFoldDB" id="A0A644VIE3"/>
<dbReference type="EMBL" id="VSSQ01000320">
    <property type="protein sequence ID" value="MPL91086.1"/>
    <property type="molecule type" value="Genomic_DNA"/>
</dbReference>
<sequence length="204" mass="20808">MAACTTATCALQGPSEEVASHWRNGKSPPRGAGFRGGQGARSAAAEIGQQRVAAPGHTAVDDAARAVGDQIVVIVARSGPGGGPDRGAGQDVVVAVAGVGAGRRPHQRADNEARGKVLAHLLLLARLVIRLDLQGDGAAGLEILLVARLIGLAGVDGGAVFGERLHRLAGRKEEECAGAKQRCGFSEHDVSKLTVVCLRKITGP</sequence>
<protein>
    <submittedName>
        <fullName evidence="2">Uncharacterized protein</fullName>
    </submittedName>
</protein>
<evidence type="ECO:0000256" key="1">
    <source>
        <dbReference type="SAM" id="MobiDB-lite"/>
    </source>
</evidence>
<name>A0A644VIE3_9ZZZZ</name>
<organism evidence="2">
    <name type="scientific">bioreactor metagenome</name>
    <dbReference type="NCBI Taxonomy" id="1076179"/>
    <lineage>
        <taxon>unclassified sequences</taxon>
        <taxon>metagenomes</taxon>
        <taxon>ecological metagenomes</taxon>
    </lineage>
</organism>
<gene>
    <name evidence="2" type="ORF">SDC9_37149</name>
</gene>
<reference evidence="2" key="1">
    <citation type="submission" date="2019-08" db="EMBL/GenBank/DDBJ databases">
        <authorList>
            <person name="Kucharzyk K."/>
            <person name="Murdoch R.W."/>
            <person name="Higgins S."/>
            <person name="Loffler F."/>
        </authorList>
    </citation>
    <scope>NUCLEOTIDE SEQUENCE</scope>
</reference>
<feature type="region of interest" description="Disordered" evidence="1">
    <location>
        <begin position="15"/>
        <end position="40"/>
    </location>
</feature>
<comment type="caution">
    <text evidence="2">The sequence shown here is derived from an EMBL/GenBank/DDBJ whole genome shotgun (WGS) entry which is preliminary data.</text>
</comment>
<accession>A0A644VIE3</accession>
<evidence type="ECO:0000313" key="2">
    <source>
        <dbReference type="EMBL" id="MPL91086.1"/>
    </source>
</evidence>